<feature type="binding site" evidence="2">
    <location>
        <begin position="65"/>
        <end position="67"/>
    </location>
    <ligand>
        <name>substrate</name>
    </ligand>
</feature>
<dbReference type="Gene3D" id="3.40.1180.10">
    <property type="entry name" value="Decaprenyl diphosphate synthase-like"/>
    <property type="match status" value="1"/>
</dbReference>
<dbReference type="PROSITE" id="PS01066">
    <property type="entry name" value="UPP_SYNTHASE"/>
    <property type="match status" value="1"/>
</dbReference>
<evidence type="ECO:0000256" key="1">
    <source>
        <dbReference type="ARBA" id="ARBA00022679"/>
    </source>
</evidence>
<dbReference type="EC" id="2.5.1.-" evidence="2"/>
<organism evidence="3 4">
    <name type="scientific">Acidiferrimicrobium australe</name>
    <dbReference type="NCBI Taxonomy" id="2664430"/>
    <lineage>
        <taxon>Bacteria</taxon>
        <taxon>Bacillati</taxon>
        <taxon>Actinomycetota</taxon>
        <taxon>Acidimicrobiia</taxon>
        <taxon>Acidimicrobiales</taxon>
        <taxon>Acidimicrobiaceae</taxon>
        <taxon>Acidiferrimicrobium</taxon>
    </lineage>
</organism>
<feature type="binding site" evidence="2">
    <location>
        <position position="205"/>
    </location>
    <ligand>
        <name>Mg(2+)</name>
        <dbReference type="ChEBI" id="CHEBI:18420"/>
    </ligand>
</feature>
<gene>
    <name evidence="3" type="primary">uppS</name>
    <name evidence="3" type="ORF">GHK86_12130</name>
</gene>
<dbReference type="CDD" id="cd00475">
    <property type="entry name" value="Cis_IPPS"/>
    <property type="match status" value="1"/>
</dbReference>
<keyword evidence="4" id="KW-1185">Reference proteome</keyword>
<evidence type="ECO:0000256" key="2">
    <source>
        <dbReference type="HAMAP-Rule" id="MF_01139"/>
    </source>
</evidence>
<comment type="caution">
    <text evidence="3">The sequence shown here is derived from an EMBL/GenBank/DDBJ whole genome shotgun (WGS) entry which is preliminary data.</text>
</comment>
<dbReference type="InterPro" id="IPR001441">
    <property type="entry name" value="UPP_synth-like"/>
</dbReference>
<comment type="function">
    <text evidence="2">Catalyzes the condensation of isopentenyl diphosphate (IPP) with allylic pyrophosphates generating different type of terpenoids.</text>
</comment>
<comment type="subunit">
    <text evidence="2">Homodimer.</text>
</comment>
<dbReference type="GO" id="GO:0008834">
    <property type="term" value="F:ditrans,polycis-undecaprenyl-diphosphate synthase [(2E,6E)-farnesyl-diphosphate specific] activity"/>
    <property type="evidence" value="ECO:0007669"/>
    <property type="project" value="UniProtKB-EC"/>
</dbReference>
<dbReference type="PANTHER" id="PTHR10291">
    <property type="entry name" value="DEHYDRODOLICHYL DIPHOSPHATE SYNTHASE FAMILY MEMBER"/>
    <property type="match status" value="1"/>
</dbReference>
<protein>
    <recommendedName>
        <fullName evidence="2">Isoprenyl transferase</fullName>
        <ecNumber evidence="2">2.5.1.-</ecNumber>
    </recommendedName>
</protein>
<dbReference type="NCBIfam" id="TIGR00055">
    <property type="entry name" value="uppS"/>
    <property type="match status" value="1"/>
</dbReference>
<dbReference type="EMBL" id="WJHE01000605">
    <property type="protein sequence ID" value="MST33464.1"/>
    <property type="molecule type" value="Genomic_DNA"/>
</dbReference>
<feature type="active site" evidence="2">
    <location>
        <position position="20"/>
    </location>
</feature>
<dbReference type="SUPFAM" id="SSF64005">
    <property type="entry name" value="Undecaprenyl diphosphate synthase"/>
    <property type="match status" value="1"/>
</dbReference>
<feature type="binding site" evidence="2">
    <location>
        <begin position="192"/>
        <end position="194"/>
    </location>
    <ligand>
        <name>substrate</name>
    </ligand>
</feature>
<dbReference type="HAMAP" id="MF_01139">
    <property type="entry name" value="ISPT"/>
    <property type="match status" value="1"/>
</dbReference>
<comment type="cofactor">
    <cofactor evidence="2">
        <name>Mg(2+)</name>
        <dbReference type="ChEBI" id="CHEBI:18420"/>
    </cofactor>
    <text evidence="2">Binds 2 magnesium ions per subunit.</text>
</comment>
<keyword evidence="2" id="KW-0479">Metal-binding</keyword>
<sequence length="246" mass="28023">MDLDGLDPNRMPRHVACVMDGNGRWATKRGLPRTEGHRAGEEALFDAAQGALELGLPWFTVYAFSTENWRRPGDEVRFLLNVIADQLLTRRRDDLHALGVRIRFIGRRDWRVPRWVGRRMDEAAALTAANTAMTLTVAFNYGGRAEIVDAVRSIVAAGVPASKIDERTVARHLYDPTIPDPDLVIRTSGEFRISNFLIWELAYSELVFSDVLWPDFRREHLLEAIREFQARDRRFGNTGRHDGIPS</sequence>
<feature type="binding site" evidence="2">
    <location>
        <position position="69"/>
    </location>
    <ligand>
        <name>substrate</name>
    </ligand>
</feature>
<proteinExistence type="inferred from homology"/>
<dbReference type="Proteomes" id="UP000437736">
    <property type="component" value="Unassembled WGS sequence"/>
</dbReference>
<feature type="binding site" evidence="2">
    <location>
        <position position="25"/>
    </location>
    <ligand>
        <name>substrate</name>
    </ligand>
</feature>
<evidence type="ECO:0000313" key="4">
    <source>
        <dbReference type="Proteomes" id="UP000437736"/>
    </source>
</evidence>
<dbReference type="PANTHER" id="PTHR10291:SF0">
    <property type="entry name" value="DEHYDRODOLICHYL DIPHOSPHATE SYNTHASE 2"/>
    <property type="match status" value="1"/>
</dbReference>
<feature type="binding site" evidence="2">
    <location>
        <position position="37"/>
    </location>
    <ligand>
        <name>substrate</name>
    </ligand>
</feature>
<feature type="binding site" evidence="2">
    <location>
        <position position="186"/>
    </location>
    <ligand>
        <name>substrate</name>
    </ligand>
</feature>
<keyword evidence="1 2" id="KW-0808">Transferase</keyword>
<reference evidence="3 4" key="1">
    <citation type="submission" date="2019-11" db="EMBL/GenBank/DDBJ databases">
        <title>Acidiferrimicrobium australis gen. nov., sp. nov., an acidophilic and obligately heterotrophic, member of the Actinobacteria that catalyses dissimilatory oxido- reduction of iron isolated from metal-rich acidic water in Chile.</title>
        <authorList>
            <person name="Gonzalez D."/>
            <person name="Huber K."/>
            <person name="Hedrich S."/>
            <person name="Rojas-Villalobos C."/>
            <person name="Quatrini R."/>
            <person name="Dinamarca M.A."/>
            <person name="Schwarz A."/>
            <person name="Canales C."/>
            <person name="Nancucheo I."/>
        </authorList>
    </citation>
    <scope>NUCLEOTIDE SEQUENCE [LARGE SCALE GENOMIC DNA]</scope>
    <source>
        <strain evidence="3 4">USS-CCA1</strain>
    </source>
</reference>
<dbReference type="Pfam" id="PF01255">
    <property type="entry name" value="Prenyltransf"/>
    <property type="match status" value="1"/>
</dbReference>
<dbReference type="InterPro" id="IPR036424">
    <property type="entry name" value="UPP_synth-like_sf"/>
</dbReference>
<accession>A0ABW9QUC7</accession>
<evidence type="ECO:0000313" key="3">
    <source>
        <dbReference type="EMBL" id="MST33464.1"/>
    </source>
</evidence>
<feature type="active site" description="Proton acceptor" evidence="2">
    <location>
        <position position="68"/>
    </location>
</feature>
<feature type="binding site" evidence="2">
    <location>
        <position position="33"/>
    </location>
    <ligand>
        <name>substrate</name>
    </ligand>
</feature>
<dbReference type="InterPro" id="IPR018520">
    <property type="entry name" value="UPP_synth-like_CS"/>
</dbReference>
<feature type="binding site" evidence="2">
    <location>
        <begin position="21"/>
        <end position="24"/>
    </location>
    <ligand>
        <name>substrate</name>
    </ligand>
</feature>
<name>A0ABW9QUC7_9ACTN</name>
<comment type="similarity">
    <text evidence="2">Belongs to the UPP synthase family.</text>
</comment>
<feature type="binding site" evidence="2">
    <location>
        <position position="71"/>
    </location>
    <ligand>
        <name>substrate</name>
    </ligand>
</feature>
<feature type="binding site" evidence="2">
    <location>
        <position position="20"/>
    </location>
    <ligand>
        <name>Mg(2+)</name>
        <dbReference type="ChEBI" id="CHEBI:18420"/>
    </ligand>
</feature>
<keyword evidence="2" id="KW-0460">Magnesium</keyword>